<reference evidence="7 8" key="1">
    <citation type="submission" date="2017-07" db="EMBL/GenBank/DDBJ databases">
        <title>Leptospira spp. isolated from tropical soils.</title>
        <authorList>
            <person name="Thibeaux R."/>
            <person name="Iraola G."/>
            <person name="Ferres I."/>
            <person name="Bierque E."/>
            <person name="Girault D."/>
            <person name="Soupe-Gilbert M.-E."/>
            <person name="Picardeau M."/>
            <person name="Goarant C."/>
        </authorList>
    </citation>
    <scope>NUCLEOTIDE SEQUENCE [LARGE SCALE GENOMIC DNA]</scope>
    <source>
        <strain evidence="7 8">FH2-B-A1</strain>
    </source>
</reference>
<name>A0A2N0AMN1_9LEPT</name>
<dbReference type="Pfam" id="PF07638">
    <property type="entry name" value="Sigma70_ECF"/>
    <property type="match status" value="1"/>
</dbReference>
<keyword evidence="4" id="KW-0238">DNA-binding</keyword>
<keyword evidence="3" id="KW-0731">Sigma factor</keyword>
<dbReference type="NCBIfam" id="TIGR02937">
    <property type="entry name" value="sigma70-ECF"/>
    <property type="match status" value="1"/>
</dbReference>
<dbReference type="OrthoDB" id="9784272at2"/>
<evidence type="ECO:0000313" key="7">
    <source>
        <dbReference type="EMBL" id="PJZ85461.1"/>
    </source>
</evidence>
<organism evidence="7 8">
    <name type="scientific">Leptospira harrisiae</name>
    <dbReference type="NCBI Taxonomy" id="2023189"/>
    <lineage>
        <taxon>Bacteria</taxon>
        <taxon>Pseudomonadati</taxon>
        <taxon>Spirochaetota</taxon>
        <taxon>Spirochaetia</taxon>
        <taxon>Leptospirales</taxon>
        <taxon>Leptospiraceae</taxon>
        <taxon>Leptospira</taxon>
    </lineage>
</organism>
<dbReference type="SUPFAM" id="SSF88946">
    <property type="entry name" value="Sigma2 domain of RNA polymerase sigma factors"/>
    <property type="match status" value="1"/>
</dbReference>
<evidence type="ECO:0000256" key="1">
    <source>
        <dbReference type="ARBA" id="ARBA00010641"/>
    </source>
</evidence>
<keyword evidence="5" id="KW-0804">Transcription</keyword>
<dbReference type="AlphaFoldDB" id="A0A2N0AMN1"/>
<gene>
    <name evidence="7" type="ORF">CH364_04330</name>
</gene>
<dbReference type="RefSeq" id="WP_100742360.1">
    <property type="nucleotide sequence ID" value="NZ_NPDW01000001.1"/>
</dbReference>
<dbReference type="InterPro" id="IPR053812">
    <property type="entry name" value="HTH_Sigma70_ECF-like"/>
</dbReference>
<dbReference type="InterPro" id="IPR013325">
    <property type="entry name" value="RNA_pol_sigma_r2"/>
</dbReference>
<comment type="caution">
    <text evidence="7">The sequence shown here is derived from an EMBL/GenBank/DDBJ whole genome shotgun (WGS) entry which is preliminary data.</text>
</comment>
<dbReference type="GO" id="GO:0016987">
    <property type="term" value="F:sigma factor activity"/>
    <property type="evidence" value="ECO:0007669"/>
    <property type="project" value="UniProtKB-KW"/>
</dbReference>
<proteinExistence type="inferred from homology"/>
<dbReference type="InterPro" id="IPR014284">
    <property type="entry name" value="RNA_pol_sigma-70_dom"/>
</dbReference>
<evidence type="ECO:0000256" key="3">
    <source>
        <dbReference type="ARBA" id="ARBA00023082"/>
    </source>
</evidence>
<dbReference type="PANTHER" id="PTHR43133:SF8">
    <property type="entry name" value="RNA POLYMERASE SIGMA FACTOR HI_1459-RELATED"/>
    <property type="match status" value="1"/>
</dbReference>
<dbReference type="SUPFAM" id="SSF88659">
    <property type="entry name" value="Sigma3 and sigma4 domains of RNA polymerase sigma factors"/>
    <property type="match status" value="1"/>
</dbReference>
<dbReference type="Gene3D" id="1.10.1740.10">
    <property type="match status" value="1"/>
</dbReference>
<evidence type="ECO:0000259" key="6">
    <source>
        <dbReference type="Pfam" id="PF07638"/>
    </source>
</evidence>
<feature type="domain" description="RNA polymerase sigma-70 ECF-like HTH" evidence="6">
    <location>
        <begin position="8"/>
        <end position="169"/>
    </location>
</feature>
<dbReference type="EMBL" id="NPDX01000001">
    <property type="protein sequence ID" value="PJZ85461.1"/>
    <property type="molecule type" value="Genomic_DNA"/>
</dbReference>
<dbReference type="InterPro" id="IPR013324">
    <property type="entry name" value="RNA_pol_sigma_r3/r4-like"/>
</dbReference>
<dbReference type="Proteomes" id="UP000232145">
    <property type="component" value="Unassembled WGS sequence"/>
</dbReference>
<dbReference type="InterPro" id="IPR039425">
    <property type="entry name" value="RNA_pol_sigma-70-like"/>
</dbReference>
<dbReference type="InterPro" id="IPR036388">
    <property type="entry name" value="WH-like_DNA-bd_sf"/>
</dbReference>
<sequence>MNDKSYIELLNQSKSGDHRAWTVLQNRFSRFATKFASKMINDDDLSQDVVQESFWDLYQNLEKITSPVAFPTLLKRAIIKHSDRILRKKENQNLVFVDPKQIDQNSDELDSSYFEKECYETIFNNVNKLDPDDQKLVELYYYKNYSLDEISKSEGKTLSFIKKRHVYVKKILRNGIGETFRPEANSQFMMVA</sequence>
<evidence type="ECO:0000313" key="8">
    <source>
        <dbReference type="Proteomes" id="UP000232145"/>
    </source>
</evidence>
<dbReference type="PANTHER" id="PTHR43133">
    <property type="entry name" value="RNA POLYMERASE ECF-TYPE SIGMA FACTO"/>
    <property type="match status" value="1"/>
</dbReference>
<dbReference type="GO" id="GO:0003677">
    <property type="term" value="F:DNA binding"/>
    <property type="evidence" value="ECO:0007669"/>
    <property type="project" value="UniProtKB-KW"/>
</dbReference>
<dbReference type="GO" id="GO:0006352">
    <property type="term" value="P:DNA-templated transcription initiation"/>
    <property type="evidence" value="ECO:0007669"/>
    <property type="project" value="InterPro"/>
</dbReference>
<evidence type="ECO:0000256" key="4">
    <source>
        <dbReference type="ARBA" id="ARBA00023125"/>
    </source>
</evidence>
<accession>A0A2N0AMN1</accession>
<evidence type="ECO:0000256" key="5">
    <source>
        <dbReference type="ARBA" id="ARBA00023163"/>
    </source>
</evidence>
<evidence type="ECO:0000256" key="2">
    <source>
        <dbReference type="ARBA" id="ARBA00023015"/>
    </source>
</evidence>
<dbReference type="Gene3D" id="1.10.10.10">
    <property type="entry name" value="Winged helix-like DNA-binding domain superfamily/Winged helix DNA-binding domain"/>
    <property type="match status" value="1"/>
</dbReference>
<keyword evidence="8" id="KW-1185">Reference proteome</keyword>
<keyword evidence="2" id="KW-0805">Transcription regulation</keyword>
<comment type="similarity">
    <text evidence="1">Belongs to the sigma-70 factor family. ECF subfamily.</text>
</comment>
<protein>
    <submittedName>
        <fullName evidence="7">RNA polymerase subunit sigma</fullName>
    </submittedName>
</protein>